<evidence type="ECO:0000313" key="1">
    <source>
        <dbReference type="EMBL" id="CAB9497588.1"/>
    </source>
</evidence>
<evidence type="ECO:0000313" key="2">
    <source>
        <dbReference type="Proteomes" id="UP001153069"/>
    </source>
</evidence>
<proteinExistence type="predicted"/>
<dbReference type="Proteomes" id="UP001153069">
    <property type="component" value="Unassembled WGS sequence"/>
</dbReference>
<name>A0A9N8H0K8_9STRA</name>
<accession>A0A9N8H0K8</accession>
<protein>
    <submittedName>
        <fullName evidence="1">Uncharacterized protein</fullName>
    </submittedName>
</protein>
<organism evidence="1 2">
    <name type="scientific">Seminavis robusta</name>
    <dbReference type="NCBI Taxonomy" id="568900"/>
    <lineage>
        <taxon>Eukaryota</taxon>
        <taxon>Sar</taxon>
        <taxon>Stramenopiles</taxon>
        <taxon>Ochrophyta</taxon>
        <taxon>Bacillariophyta</taxon>
        <taxon>Bacillariophyceae</taxon>
        <taxon>Bacillariophycidae</taxon>
        <taxon>Naviculales</taxon>
        <taxon>Naviculaceae</taxon>
        <taxon>Seminavis</taxon>
    </lineage>
</organism>
<reference evidence="1" key="1">
    <citation type="submission" date="2020-06" db="EMBL/GenBank/DDBJ databases">
        <authorList>
            <consortium name="Plant Systems Biology data submission"/>
        </authorList>
    </citation>
    <scope>NUCLEOTIDE SEQUENCE</scope>
    <source>
        <strain evidence="1">D6</strain>
    </source>
</reference>
<dbReference type="EMBL" id="CAICTM010000022">
    <property type="protein sequence ID" value="CAB9497588.1"/>
    <property type="molecule type" value="Genomic_DNA"/>
</dbReference>
<dbReference type="AlphaFoldDB" id="A0A9N8H0K8"/>
<dbReference type="OrthoDB" id="54819at2759"/>
<sequence>MMNVPAHIVRANGTAVSMLMEGREDESVKLLHKTLSELRELVFSMEEDNDDDEVLLPPPSVVLQSIKIPFDSSPSLNVGAFSFFNRAIVMPATSDVTMDQFKLGAILLYNAGFCCHLKLMQTGLSRDLTRALGFYRHAFQLLTDTDAILGISDDDALLVLSLANNMGHLHSSLFDRTASRTCWDMMQNLFPASAEETILDDDDALFFYLATFLVPFDHLSASPAA</sequence>
<keyword evidence="2" id="KW-1185">Reference proteome</keyword>
<comment type="caution">
    <text evidence="1">The sequence shown here is derived from an EMBL/GenBank/DDBJ whole genome shotgun (WGS) entry which is preliminary data.</text>
</comment>
<gene>
    <name evidence="1" type="ORF">SEMRO_22_G015320.1</name>
</gene>